<keyword evidence="2" id="KW-1185">Reference proteome</keyword>
<dbReference type="Proteomes" id="UP001473302">
    <property type="component" value="Unassembled WGS sequence"/>
</dbReference>
<organism evidence="1 2">
    <name type="scientific">Mucor flavus</name>
    <dbReference type="NCBI Taxonomy" id="439312"/>
    <lineage>
        <taxon>Eukaryota</taxon>
        <taxon>Fungi</taxon>
        <taxon>Fungi incertae sedis</taxon>
        <taxon>Mucoromycota</taxon>
        <taxon>Mucoromycotina</taxon>
        <taxon>Mucoromycetes</taxon>
        <taxon>Mucorales</taxon>
        <taxon>Mucorineae</taxon>
        <taxon>Mucoraceae</taxon>
        <taxon>Mucor</taxon>
    </lineage>
</organism>
<sequence>MEMQKTAELLEKLEQESIKPSLIELSELKIAVPLIQDQFEKAIAYVELLKQELVKILDVLVKQRAIQTFISCVDQIKKETIPNSDIPVNIATAINSLSLTDTKETDISTDNTQSQLTEKLLDDFLESKDYSLFNRDMTIADKIHALKAFQLKLQNRWSQDFDSCLDAVTELDGLRIRLIDTLFVHSHSTDKLVLTPESYTTLQAELETCIDKLIERISLLQNEIEDPDQNALFEKRVKLFSAYYTDPIEFLDLIEKEKEHE</sequence>
<gene>
    <name evidence="1" type="ORF">MFLAVUS_011042</name>
</gene>
<accession>A0ABP9ZEN2</accession>
<proteinExistence type="predicted"/>
<reference evidence="1 2" key="1">
    <citation type="submission" date="2024-04" db="EMBL/GenBank/DDBJ databases">
        <title>genome sequences of Mucor flavus KT1a and Helicostylum pulchrum KT1b strains isolated from the surface of a dry-aged beef.</title>
        <authorList>
            <person name="Toyotome T."/>
            <person name="Hosono M."/>
            <person name="Torimaru M."/>
            <person name="Fukuda K."/>
            <person name="Mikami N."/>
        </authorList>
    </citation>
    <scope>NUCLEOTIDE SEQUENCE [LARGE SCALE GENOMIC DNA]</scope>
    <source>
        <strain evidence="1 2">KT1a</strain>
    </source>
</reference>
<dbReference type="EMBL" id="BAABUK010000043">
    <property type="protein sequence ID" value="GAA5817494.1"/>
    <property type="molecule type" value="Genomic_DNA"/>
</dbReference>
<comment type="caution">
    <text evidence="1">The sequence shown here is derived from an EMBL/GenBank/DDBJ whole genome shotgun (WGS) entry which is preliminary data.</text>
</comment>
<name>A0ABP9ZEN2_9FUNG</name>
<protein>
    <submittedName>
        <fullName evidence="1">Uncharacterized protein</fullName>
    </submittedName>
</protein>
<evidence type="ECO:0000313" key="2">
    <source>
        <dbReference type="Proteomes" id="UP001473302"/>
    </source>
</evidence>
<evidence type="ECO:0000313" key="1">
    <source>
        <dbReference type="EMBL" id="GAA5817494.1"/>
    </source>
</evidence>